<feature type="signal peptide" evidence="2">
    <location>
        <begin position="1"/>
        <end position="20"/>
    </location>
</feature>
<feature type="compositionally biased region" description="Polar residues" evidence="1">
    <location>
        <begin position="182"/>
        <end position="195"/>
    </location>
</feature>
<feature type="region of interest" description="Disordered" evidence="1">
    <location>
        <begin position="182"/>
        <end position="340"/>
    </location>
</feature>
<feature type="compositionally biased region" description="Basic and acidic residues" evidence="1">
    <location>
        <begin position="240"/>
        <end position="253"/>
    </location>
</feature>
<sequence>MKNIVKAIFCLLLGLVSVRSLSLRAGGPDIAVANDDISGIFDGLPLRKIEVRSPVSGVLSKVNILQTGYHSSGTAYVVTAGSSQYYKSTINTGGKNVSVKRAIEAGRNVYIQIFRESYVTFYTSKAVGDNVSQYDLLAILYVVKTRPGEAPVVKKLPRSVPTLPISNPSALSTIVDLEATTASTDAGSAQESESAVSGVEAAQESEEKLQLPEEISSTVEAERISDEAQSDESSNFTEAQRSKEADVSEKVESTQEELVSIPERSELESVPEKEVREGEYSELSDFASDSEESKGASSSQKSELAPEPTSVVSAESESQAQAQALKSEASIEPVSGVESEEIRVLAEQGGLEPFGLTQGGAVVTETRMVGISEVNQDVTNSDPNMKTEEAVTVSETVASEKSPEQEPSNDVNMADAASPAESPVDSPTGSPVESPAEPAVESPIESPAESPIDSPVESPAEPAAESSADSQVKTQTKDESIDENKEDESLAGLPPQPIPEAVESERIDDLDEPEPSESVEGSGDGDASLDSAGRMIGSDVENSGSDVTNN</sequence>
<feature type="region of interest" description="Disordered" evidence="1">
    <location>
        <begin position="373"/>
        <end position="550"/>
    </location>
</feature>
<evidence type="ECO:0000313" key="3">
    <source>
        <dbReference type="EMBL" id="KAJ1608429.1"/>
    </source>
</evidence>
<protein>
    <submittedName>
        <fullName evidence="3">Signal peptide protein</fullName>
    </submittedName>
</protein>
<feature type="compositionally biased region" description="Basic and acidic residues" evidence="1">
    <location>
        <begin position="263"/>
        <end position="279"/>
    </location>
</feature>
<feature type="compositionally biased region" description="Acidic residues" evidence="1">
    <location>
        <begin position="506"/>
        <end position="517"/>
    </location>
</feature>
<evidence type="ECO:0000256" key="1">
    <source>
        <dbReference type="SAM" id="MobiDB-lite"/>
    </source>
</evidence>
<feature type="chain" id="PRO_5038570882" evidence="2">
    <location>
        <begin position="21"/>
        <end position="550"/>
    </location>
</feature>
<feature type="compositionally biased region" description="Polar residues" evidence="1">
    <location>
        <begin position="373"/>
        <end position="384"/>
    </location>
</feature>
<dbReference type="Proteomes" id="UP001067231">
    <property type="component" value="Unassembled WGS sequence"/>
</dbReference>
<keyword evidence="2" id="KW-0732">Signal</keyword>
<gene>
    <name evidence="3" type="ORF">OJ253_1929</name>
</gene>
<comment type="caution">
    <text evidence="3">The sequence shown here is derived from an EMBL/GenBank/DDBJ whole genome shotgun (WGS) entry which is preliminary data.</text>
</comment>
<reference evidence="3" key="1">
    <citation type="submission" date="2022-10" db="EMBL/GenBank/DDBJ databases">
        <title>Adaptive evolution leads to modifications in subtelomeric GC content in a zoonotic Cryptosporidium species.</title>
        <authorList>
            <person name="Li J."/>
            <person name="Feng Y."/>
            <person name="Xiao L."/>
        </authorList>
    </citation>
    <scope>NUCLEOTIDE SEQUENCE</scope>
    <source>
        <strain evidence="3">33844</strain>
    </source>
</reference>
<evidence type="ECO:0000256" key="2">
    <source>
        <dbReference type="SAM" id="SignalP"/>
    </source>
</evidence>
<feature type="compositionally biased region" description="Low complexity" evidence="1">
    <location>
        <begin position="454"/>
        <end position="468"/>
    </location>
</feature>
<dbReference type="OrthoDB" id="343821at2759"/>
<accession>A0A9D5DJ13</accession>
<name>A0A9D5DJ13_9CRYT</name>
<dbReference type="EMBL" id="JAPCXC010000043">
    <property type="protein sequence ID" value="KAJ1608429.1"/>
    <property type="molecule type" value="Genomic_DNA"/>
</dbReference>
<organism evidence="3">
    <name type="scientific">Cryptosporidium canis</name>
    <dbReference type="NCBI Taxonomy" id="195482"/>
    <lineage>
        <taxon>Eukaryota</taxon>
        <taxon>Sar</taxon>
        <taxon>Alveolata</taxon>
        <taxon>Apicomplexa</taxon>
        <taxon>Conoidasida</taxon>
        <taxon>Coccidia</taxon>
        <taxon>Eucoccidiorida</taxon>
        <taxon>Eimeriorina</taxon>
        <taxon>Cryptosporidiidae</taxon>
        <taxon>Cryptosporidium</taxon>
    </lineage>
</organism>
<dbReference type="AlphaFoldDB" id="A0A9D5DJ13"/>
<proteinExistence type="predicted"/>
<feature type="compositionally biased region" description="Polar residues" evidence="1">
    <location>
        <begin position="540"/>
        <end position="550"/>
    </location>
</feature>
<feature type="compositionally biased region" description="Low complexity" evidence="1">
    <location>
        <begin position="313"/>
        <end position="330"/>
    </location>
</feature>
<feature type="compositionally biased region" description="Polar residues" evidence="1">
    <location>
        <begin position="393"/>
        <end position="411"/>
    </location>
</feature>